<evidence type="ECO:0000313" key="2">
    <source>
        <dbReference type="Proteomes" id="UP000319852"/>
    </source>
</evidence>
<organism evidence="1 2">
    <name type="scientific">Adhaeretor mobilis</name>
    <dbReference type="NCBI Taxonomy" id="1930276"/>
    <lineage>
        <taxon>Bacteria</taxon>
        <taxon>Pseudomonadati</taxon>
        <taxon>Planctomycetota</taxon>
        <taxon>Planctomycetia</taxon>
        <taxon>Pirellulales</taxon>
        <taxon>Lacipirellulaceae</taxon>
        <taxon>Adhaeretor</taxon>
    </lineage>
</organism>
<accession>A0A517N0P5</accession>
<keyword evidence="2" id="KW-1185">Reference proteome</keyword>
<dbReference type="AlphaFoldDB" id="A0A517N0P5"/>
<evidence type="ECO:0000313" key="1">
    <source>
        <dbReference type="EMBL" id="QDT00710.1"/>
    </source>
</evidence>
<proteinExistence type="predicted"/>
<dbReference type="Proteomes" id="UP000319852">
    <property type="component" value="Chromosome"/>
</dbReference>
<dbReference type="OrthoDB" id="290223at2"/>
<dbReference type="RefSeq" id="WP_145062388.1">
    <property type="nucleotide sequence ID" value="NZ_CP036263.1"/>
</dbReference>
<sequence length="78" mass="8849">MNIELPEDLITRLQERAATNQNANPAEIIRKALDSLDWAEQERAAIQAGVDAWKAGEVQDFNELDREFREKNNIPADA</sequence>
<protein>
    <submittedName>
        <fullName evidence="1">Uncharacterized protein</fullName>
    </submittedName>
</protein>
<dbReference type="EMBL" id="CP036263">
    <property type="protein sequence ID" value="QDT00710.1"/>
    <property type="molecule type" value="Genomic_DNA"/>
</dbReference>
<dbReference type="KEGG" id="amob:HG15A2_40500"/>
<name>A0A517N0P5_9BACT</name>
<reference evidence="1 2" key="1">
    <citation type="submission" date="2019-02" db="EMBL/GenBank/DDBJ databases">
        <title>Deep-cultivation of Planctomycetes and their phenomic and genomic characterization uncovers novel biology.</title>
        <authorList>
            <person name="Wiegand S."/>
            <person name="Jogler M."/>
            <person name="Boedeker C."/>
            <person name="Pinto D."/>
            <person name="Vollmers J."/>
            <person name="Rivas-Marin E."/>
            <person name="Kohn T."/>
            <person name="Peeters S.H."/>
            <person name="Heuer A."/>
            <person name="Rast P."/>
            <person name="Oberbeckmann S."/>
            <person name="Bunk B."/>
            <person name="Jeske O."/>
            <person name="Meyerdierks A."/>
            <person name="Storesund J.E."/>
            <person name="Kallscheuer N."/>
            <person name="Luecker S."/>
            <person name="Lage O.M."/>
            <person name="Pohl T."/>
            <person name="Merkel B.J."/>
            <person name="Hornburger P."/>
            <person name="Mueller R.-W."/>
            <person name="Bruemmer F."/>
            <person name="Labrenz M."/>
            <person name="Spormann A.M."/>
            <person name="Op den Camp H."/>
            <person name="Overmann J."/>
            <person name="Amann R."/>
            <person name="Jetten M.S.M."/>
            <person name="Mascher T."/>
            <person name="Medema M.H."/>
            <person name="Devos D.P."/>
            <person name="Kaster A.-K."/>
            <person name="Ovreas L."/>
            <person name="Rohde M."/>
            <person name="Galperin M.Y."/>
            <person name="Jogler C."/>
        </authorList>
    </citation>
    <scope>NUCLEOTIDE SEQUENCE [LARGE SCALE GENOMIC DNA]</scope>
    <source>
        <strain evidence="1 2">HG15A2</strain>
    </source>
</reference>
<gene>
    <name evidence="1" type="ORF">HG15A2_40500</name>
</gene>